<dbReference type="InterPro" id="IPR021109">
    <property type="entry name" value="Peptidase_aspartic_dom_sf"/>
</dbReference>
<keyword evidence="2" id="KW-0645">Protease</keyword>
<dbReference type="OMA" id="FENQPGN"/>
<dbReference type="PANTHER" id="PTHR47966:SF51">
    <property type="entry name" value="BETA-SITE APP-CLEAVING ENZYME, ISOFORM A-RELATED"/>
    <property type="match status" value="1"/>
</dbReference>
<dbReference type="GO" id="GO:0006508">
    <property type="term" value="P:proteolysis"/>
    <property type="evidence" value="ECO:0007669"/>
    <property type="project" value="UniProtKB-KW"/>
</dbReference>
<accession>A0A0V0QVK3</accession>
<evidence type="ECO:0000256" key="5">
    <source>
        <dbReference type="SAM" id="MobiDB-lite"/>
    </source>
</evidence>
<dbReference type="PRINTS" id="PR00792">
    <property type="entry name" value="PEPSIN"/>
</dbReference>
<feature type="region of interest" description="Disordered" evidence="5">
    <location>
        <begin position="497"/>
        <end position="579"/>
    </location>
</feature>
<dbReference type="InterPro" id="IPR001461">
    <property type="entry name" value="Aspartic_peptidase_A1"/>
</dbReference>
<dbReference type="Gene3D" id="2.40.70.10">
    <property type="entry name" value="Acid Proteases"/>
    <property type="match status" value="2"/>
</dbReference>
<reference evidence="7 8" key="1">
    <citation type="journal article" date="2015" name="Sci. Rep.">
        <title>Genome of the facultative scuticociliatosis pathogen Pseudocohnilembus persalinus provides insight into its virulence through horizontal gene transfer.</title>
        <authorList>
            <person name="Xiong J."/>
            <person name="Wang G."/>
            <person name="Cheng J."/>
            <person name="Tian M."/>
            <person name="Pan X."/>
            <person name="Warren A."/>
            <person name="Jiang C."/>
            <person name="Yuan D."/>
            <person name="Miao W."/>
        </authorList>
    </citation>
    <scope>NUCLEOTIDE SEQUENCE [LARGE SCALE GENOMIC DNA]</scope>
    <source>
        <strain evidence="7">36N120E</strain>
    </source>
</reference>
<feature type="compositionally biased region" description="Acidic residues" evidence="5">
    <location>
        <begin position="515"/>
        <end position="524"/>
    </location>
</feature>
<comment type="similarity">
    <text evidence="1">Belongs to the peptidase A1 family.</text>
</comment>
<dbReference type="SUPFAM" id="SSF50630">
    <property type="entry name" value="Acid proteases"/>
    <property type="match status" value="1"/>
</dbReference>
<keyword evidence="8" id="KW-1185">Reference proteome</keyword>
<dbReference type="Pfam" id="PF00026">
    <property type="entry name" value="Asp"/>
    <property type="match status" value="1"/>
</dbReference>
<sequence length="579" mass="68121">MYEMKLDREGYDYNININEKADKNQLKKCQIENFDSILNNQYISVKPCFQEDVAYNLDIILGDINKKYKAFKLAIDLGSQFTWIKQEKDCQKCDQYKFQQDNFSVRYQFNQEQFEQCQASCVYDRKYDSHYFQDLPFEKIFDQSLSVFQDDNLVYGKILLDQGMLRVYDTNKKQENFEKFVEKYLAKDYSQYQQSVISFKGYKLIYGKYLVGQEGLRADGALGLAYINPKDNDDKYIQGTNLVELLHDNIKNFDNQFGLYIGEMADTFPEPILTFGGYNPDYTHIGVLSPDYMKLLPSEKRHQLWEVQIDSVNLGFWGDLSQEKIQFQNTRAFLASTASYIAFPYDQLVQYVNKLNQDMKLDCQIVDNNYFQVYCKQVTVEKVYKLELIFTFNNGELTSQIDGYDLFRKCSSDIKKKKGDHKNYEEFGCVLNVRASRDDKVVLGEPFLKQHYTLFDQQNNRIGKSEIDEDLDQEEEGSQNQMKQLQIYYNSQNEKSKLAENSGGNLEKQDQQQIEMDEIDSDEEGQIKQKVENVKKEQENEKKQEQKQKKEKDHDDDEEIDLVGEQKESINESTNIDLL</sequence>
<dbReference type="OrthoDB" id="771136at2759"/>
<evidence type="ECO:0000256" key="3">
    <source>
        <dbReference type="ARBA" id="ARBA00022750"/>
    </source>
</evidence>
<feature type="compositionally biased region" description="Basic and acidic residues" evidence="5">
    <location>
        <begin position="525"/>
        <end position="553"/>
    </location>
</feature>
<dbReference type="InParanoid" id="A0A0V0QVK3"/>
<dbReference type="AlphaFoldDB" id="A0A0V0QVK3"/>
<feature type="domain" description="Peptidase A1" evidence="6">
    <location>
        <begin position="55"/>
        <end position="465"/>
    </location>
</feature>
<dbReference type="CDD" id="cd05471">
    <property type="entry name" value="pepsin_like"/>
    <property type="match status" value="1"/>
</dbReference>
<comment type="caution">
    <text evidence="7">The sequence shown here is derived from an EMBL/GenBank/DDBJ whole genome shotgun (WGS) entry which is preliminary data.</text>
</comment>
<evidence type="ECO:0000256" key="1">
    <source>
        <dbReference type="ARBA" id="ARBA00007447"/>
    </source>
</evidence>
<dbReference type="InterPro" id="IPR033121">
    <property type="entry name" value="PEPTIDASE_A1"/>
</dbReference>
<organism evidence="7 8">
    <name type="scientific">Pseudocohnilembus persalinus</name>
    <name type="common">Ciliate</name>
    <dbReference type="NCBI Taxonomy" id="266149"/>
    <lineage>
        <taxon>Eukaryota</taxon>
        <taxon>Sar</taxon>
        <taxon>Alveolata</taxon>
        <taxon>Ciliophora</taxon>
        <taxon>Intramacronucleata</taxon>
        <taxon>Oligohymenophorea</taxon>
        <taxon>Scuticociliatia</taxon>
        <taxon>Philasterida</taxon>
        <taxon>Pseudocohnilembidae</taxon>
        <taxon>Pseudocohnilembus</taxon>
    </lineage>
</organism>
<dbReference type="PROSITE" id="PS51767">
    <property type="entry name" value="PEPTIDASE_A1"/>
    <property type="match status" value="1"/>
</dbReference>
<keyword evidence="3" id="KW-0064">Aspartyl protease</keyword>
<protein>
    <submittedName>
        <fullName evidence="7">Aspartic peptidase domain</fullName>
    </submittedName>
</protein>
<proteinExistence type="inferred from homology"/>
<dbReference type="EMBL" id="LDAU01000097">
    <property type="protein sequence ID" value="KRX06267.1"/>
    <property type="molecule type" value="Genomic_DNA"/>
</dbReference>
<gene>
    <name evidence="7" type="ORF">PPERSA_06238</name>
</gene>
<name>A0A0V0QVK3_PSEPJ</name>
<evidence type="ECO:0000256" key="4">
    <source>
        <dbReference type="ARBA" id="ARBA00022801"/>
    </source>
</evidence>
<dbReference type="Proteomes" id="UP000054937">
    <property type="component" value="Unassembled WGS sequence"/>
</dbReference>
<dbReference type="PANTHER" id="PTHR47966">
    <property type="entry name" value="BETA-SITE APP-CLEAVING ENZYME, ISOFORM A-RELATED"/>
    <property type="match status" value="1"/>
</dbReference>
<evidence type="ECO:0000259" key="6">
    <source>
        <dbReference type="PROSITE" id="PS51767"/>
    </source>
</evidence>
<evidence type="ECO:0000313" key="7">
    <source>
        <dbReference type="EMBL" id="KRX06267.1"/>
    </source>
</evidence>
<dbReference type="InterPro" id="IPR034164">
    <property type="entry name" value="Pepsin-like_dom"/>
</dbReference>
<dbReference type="GO" id="GO:0004190">
    <property type="term" value="F:aspartic-type endopeptidase activity"/>
    <property type="evidence" value="ECO:0007669"/>
    <property type="project" value="UniProtKB-KW"/>
</dbReference>
<evidence type="ECO:0000256" key="2">
    <source>
        <dbReference type="ARBA" id="ARBA00022670"/>
    </source>
</evidence>
<keyword evidence="4" id="KW-0378">Hydrolase</keyword>
<evidence type="ECO:0000313" key="8">
    <source>
        <dbReference type="Proteomes" id="UP000054937"/>
    </source>
</evidence>